<dbReference type="SUPFAM" id="SSF52266">
    <property type="entry name" value="SGNH hydrolase"/>
    <property type="match status" value="1"/>
</dbReference>
<sequence>MKLTIKKKWLLAGSLCLVAGLLAGTEMAAAATSSTLRTVCTAQNTSRVIALPGDAKAGKAVRAAASQPAAASIQHVRLTWKEQPSAVQYQVVILRSEQDDPSNIAVTKEQIFTNGVDIDLSRFGSEAGKFYWKVCALDYNGKAIGHFSKPRPIIEGSEINPKAPKPTTQFDGMDYAPVYPVYSWVPLAGAKQHEVSVYRVASWGNSLVHTLSAGEYDVYEEGGFTTPGRYFWQVRSVDGAGNPTSEWSEKVFFEVKGPTPIAALGDSITHGGGAMSVPPGYLLYDWESYASVPVKNIGYSGNTTADMIERFERDILPFSPRVLIIMGGVNDFRGTVNGWTTVQNLQLMRDKCDAYGIIPVFLTATPINPALMVKRAHIEAPPGDWQVHMQYINDWVMQQRYCIDVSTMLADSNGWLRANYTTDGLHPDYYGKKYIGERVGEYLNAHFAWITKKLTKKPIPQYGQ</sequence>
<proteinExistence type="predicted"/>
<reference evidence="3 4" key="1">
    <citation type="submission" date="2016-10" db="EMBL/GenBank/DDBJ databases">
        <authorList>
            <person name="de Groot N.N."/>
        </authorList>
    </citation>
    <scope>NUCLEOTIDE SEQUENCE [LARGE SCALE GENOMIC DNA]</scope>
    <source>
        <strain evidence="3 4">Z108</strain>
    </source>
</reference>
<accession>A0A1I3FIF1</accession>
<dbReference type="PANTHER" id="PTHR30383">
    <property type="entry name" value="THIOESTERASE 1/PROTEASE 1/LYSOPHOSPHOLIPASE L1"/>
    <property type="match status" value="1"/>
</dbReference>
<name>A0A1I3FIF1_SELRU</name>
<gene>
    <name evidence="3" type="ORF">SAMN04487861_11534</name>
</gene>
<dbReference type="AlphaFoldDB" id="A0A1I3FIF1"/>
<feature type="chain" id="PRO_5039352773" evidence="1">
    <location>
        <begin position="29"/>
        <end position="464"/>
    </location>
</feature>
<dbReference type="InterPro" id="IPR051532">
    <property type="entry name" value="Ester_Hydrolysis_Enzymes"/>
</dbReference>
<evidence type="ECO:0000313" key="3">
    <source>
        <dbReference type="EMBL" id="SFI10979.1"/>
    </source>
</evidence>
<dbReference type="OrthoDB" id="1625474at2"/>
<feature type="domain" description="SGNH hydrolase-type esterase" evidence="2">
    <location>
        <begin position="263"/>
        <end position="431"/>
    </location>
</feature>
<dbReference type="EMBL" id="FOQK01000015">
    <property type="protein sequence ID" value="SFI10979.1"/>
    <property type="molecule type" value="Genomic_DNA"/>
</dbReference>
<dbReference type="GO" id="GO:0004622">
    <property type="term" value="F:phosphatidylcholine lysophospholipase activity"/>
    <property type="evidence" value="ECO:0007669"/>
    <property type="project" value="TreeGrafter"/>
</dbReference>
<dbReference type="InterPro" id="IPR013830">
    <property type="entry name" value="SGNH_hydro"/>
</dbReference>
<dbReference type="Pfam" id="PF13472">
    <property type="entry name" value="Lipase_GDSL_2"/>
    <property type="match status" value="1"/>
</dbReference>
<protein>
    <submittedName>
        <fullName evidence="3">Lysophospholipase L1</fullName>
    </submittedName>
</protein>
<feature type="signal peptide" evidence="1">
    <location>
        <begin position="1"/>
        <end position="28"/>
    </location>
</feature>
<dbReference type="PANTHER" id="PTHR30383:SF5">
    <property type="entry name" value="SGNH HYDROLASE-TYPE ESTERASE DOMAIN-CONTAINING PROTEIN"/>
    <property type="match status" value="1"/>
</dbReference>
<organism evidence="3 4">
    <name type="scientific">Selenomonas ruminantium</name>
    <dbReference type="NCBI Taxonomy" id="971"/>
    <lineage>
        <taxon>Bacteria</taxon>
        <taxon>Bacillati</taxon>
        <taxon>Bacillota</taxon>
        <taxon>Negativicutes</taxon>
        <taxon>Selenomonadales</taxon>
        <taxon>Selenomonadaceae</taxon>
        <taxon>Selenomonas</taxon>
    </lineage>
</organism>
<dbReference type="Gene3D" id="3.40.50.1110">
    <property type="entry name" value="SGNH hydrolase"/>
    <property type="match status" value="1"/>
</dbReference>
<dbReference type="Proteomes" id="UP000183639">
    <property type="component" value="Unassembled WGS sequence"/>
</dbReference>
<evidence type="ECO:0000259" key="2">
    <source>
        <dbReference type="Pfam" id="PF13472"/>
    </source>
</evidence>
<dbReference type="Gene3D" id="2.60.40.10">
    <property type="entry name" value="Immunoglobulins"/>
    <property type="match status" value="1"/>
</dbReference>
<evidence type="ECO:0000313" key="4">
    <source>
        <dbReference type="Proteomes" id="UP000183639"/>
    </source>
</evidence>
<keyword evidence="1" id="KW-0732">Signal</keyword>
<dbReference type="InterPro" id="IPR013783">
    <property type="entry name" value="Ig-like_fold"/>
</dbReference>
<evidence type="ECO:0000256" key="1">
    <source>
        <dbReference type="SAM" id="SignalP"/>
    </source>
</evidence>
<dbReference type="InterPro" id="IPR036514">
    <property type="entry name" value="SGNH_hydro_sf"/>
</dbReference>
<dbReference type="RefSeq" id="WP_082336249.1">
    <property type="nucleotide sequence ID" value="NZ_FOQK01000015.1"/>
</dbReference>